<dbReference type="STRING" id="1642647.PSM36_1544"/>
<accession>A0A1R3T9U3</accession>
<dbReference type="RefSeq" id="WP_076930379.1">
    <property type="nucleotide sequence ID" value="NZ_DAMBAO010000004.1"/>
</dbReference>
<dbReference type="PROSITE" id="PS51257">
    <property type="entry name" value="PROKAR_LIPOPROTEIN"/>
    <property type="match status" value="1"/>
</dbReference>
<keyword evidence="2" id="KW-1185">Reference proteome</keyword>
<organism evidence="1 2">
    <name type="scientific">Proteiniphilum saccharofermentans</name>
    <dbReference type="NCBI Taxonomy" id="1642647"/>
    <lineage>
        <taxon>Bacteria</taxon>
        <taxon>Pseudomonadati</taxon>
        <taxon>Bacteroidota</taxon>
        <taxon>Bacteroidia</taxon>
        <taxon>Bacteroidales</taxon>
        <taxon>Dysgonomonadaceae</taxon>
        <taxon>Proteiniphilum</taxon>
    </lineage>
</organism>
<dbReference type="Proteomes" id="UP000187464">
    <property type="component" value="Chromosome I"/>
</dbReference>
<evidence type="ECO:0000313" key="1">
    <source>
        <dbReference type="EMBL" id="SCD20364.1"/>
    </source>
</evidence>
<dbReference type="EMBL" id="LT605205">
    <property type="protein sequence ID" value="SCD20364.1"/>
    <property type="molecule type" value="Genomic_DNA"/>
</dbReference>
<evidence type="ECO:0000313" key="2">
    <source>
        <dbReference type="Proteomes" id="UP000187464"/>
    </source>
</evidence>
<sequence>MILKNTVLFLIVGLGLFTSGCTTYYYSTVQSYEKELRRNQDGSFRTSRNDLSVNYSFKDLGGKVVYEIHNESDDPVFVDWSRSVIIAEDYAVQLRDNTARFHGDVSTTTYHFSNTNYSASSGSISGRVVLPQSDLFVPPHSKVVHSPMALSRVLNLDIPAYLYQKRDIGLSSVRFINFTEEDTPLKFRSYLTIVNDRDKSQTVFEDVFFISEIIKTGSKNDLLSRDIQQRGDIFYIEIVNRNAVTAGWIVAGAAAVGGLILLAPHMPVEEPFTPAY</sequence>
<dbReference type="KEGG" id="psac:PSM36_1544"/>
<reference evidence="1 2" key="1">
    <citation type="submission" date="2016-08" db="EMBL/GenBank/DDBJ databases">
        <authorList>
            <person name="Seilhamer J.J."/>
        </authorList>
    </citation>
    <scope>NUCLEOTIDE SEQUENCE [LARGE SCALE GENOMIC DNA]</scope>
    <source>
        <strain evidence="1">M3/6</strain>
    </source>
</reference>
<dbReference type="AlphaFoldDB" id="A0A1R3T9U3"/>
<proteinExistence type="predicted"/>
<gene>
    <name evidence="1" type="ORF">PSM36_1544</name>
</gene>
<protein>
    <submittedName>
        <fullName evidence="1">Putative membrane protein</fullName>
    </submittedName>
</protein>
<name>A0A1R3T9U3_9BACT</name>